<evidence type="ECO:0000313" key="12">
    <source>
        <dbReference type="EMBL" id="PWN24013.1"/>
    </source>
</evidence>
<dbReference type="Gene3D" id="1.10.287.1970">
    <property type="match status" value="1"/>
</dbReference>
<dbReference type="GO" id="GO:0008483">
    <property type="term" value="F:transaminase activity"/>
    <property type="evidence" value="ECO:0007669"/>
    <property type="project" value="UniProtKB-KW"/>
</dbReference>
<accession>A0A316UJ93</accession>
<evidence type="ECO:0000256" key="9">
    <source>
        <dbReference type="ARBA" id="ARBA00080525"/>
    </source>
</evidence>
<dbReference type="InterPro" id="IPR015422">
    <property type="entry name" value="PyrdxlP-dep_Trfase_small"/>
</dbReference>
<dbReference type="InterPro" id="IPR015424">
    <property type="entry name" value="PyrdxlP-dep_Trfase"/>
</dbReference>
<dbReference type="EMBL" id="KZ819321">
    <property type="protein sequence ID" value="PWN24013.1"/>
    <property type="molecule type" value="Genomic_DNA"/>
</dbReference>
<feature type="compositionally biased region" description="Low complexity" evidence="10">
    <location>
        <begin position="20"/>
        <end position="31"/>
    </location>
</feature>
<evidence type="ECO:0000256" key="3">
    <source>
        <dbReference type="ARBA" id="ARBA00022576"/>
    </source>
</evidence>
<dbReference type="GO" id="GO:0030170">
    <property type="term" value="F:pyridoxal phosphate binding"/>
    <property type="evidence" value="ECO:0007669"/>
    <property type="project" value="InterPro"/>
</dbReference>
<dbReference type="OrthoDB" id="1732682at2759"/>
<name>A0A316UJ93_9BASI</name>
<evidence type="ECO:0000256" key="6">
    <source>
        <dbReference type="ARBA" id="ARBA00025785"/>
    </source>
</evidence>
<dbReference type="FunFam" id="3.90.1150.10:FF:000151">
    <property type="entry name" value="Alanine aminotransferase 2"/>
    <property type="match status" value="1"/>
</dbReference>
<keyword evidence="13" id="KW-1185">Reference proteome</keyword>
<dbReference type="FunFam" id="3.40.640.10:FF:000012">
    <property type="entry name" value="alanine aminotransferase 2"/>
    <property type="match status" value="1"/>
</dbReference>
<dbReference type="Proteomes" id="UP000245942">
    <property type="component" value="Unassembled WGS sequence"/>
</dbReference>
<dbReference type="InterPro" id="IPR015421">
    <property type="entry name" value="PyrdxlP-dep_Trfase_major"/>
</dbReference>
<comment type="cofactor">
    <cofactor evidence="1">
        <name>pyridoxal 5'-phosphate</name>
        <dbReference type="ChEBI" id="CHEBI:597326"/>
    </cofactor>
</comment>
<feature type="region of interest" description="Disordered" evidence="10">
    <location>
        <begin position="15"/>
        <end position="51"/>
    </location>
</feature>
<dbReference type="Gene3D" id="3.40.640.10">
    <property type="entry name" value="Type I PLP-dependent aspartate aminotransferase-like (Major domain)"/>
    <property type="match status" value="1"/>
</dbReference>
<dbReference type="UniPathway" id="UPA00528">
    <property type="reaction ID" value="UER00586"/>
</dbReference>
<evidence type="ECO:0000256" key="10">
    <source>
        <dbReference type="SAM" id="MobiDB-lite"/>
    </source>
</evidence>
<comment type="similarity">
    <text evidence="6">Belongs to the class-I pyridoxal-phosphate-dependent aminotransferase family. Alanine aminotransferase subfamily.</text>
</comment>
<gene>
    <name evidence="12" type="ORF">BCV69DRAFT_279918</name>
</gene>
<dbReference type="GO" id="GO:0042853">
    <property type="term" value="P:L-alanine catabolic process"/>
    <property type="evidence" value="ECO:0007669"/>
    <property type="project" value="UniProtKB-UniPathway"/>
</dbReference>
<dbReference type="Pfam" id="PF00155">
    <property type="entry name" value="Aminotran_1_2"/>
    <property type="match status" value="1"/>
</dbReference>
<evidence type="ECO:0000259" key="11">
    <source>
        <dbReference type="Pfam" id="PF00155"/>
    </source>
</evidence>
<evidence type="ECO:0000256" key="5">
    <source>
        <dbReference type="ARBA" id="ARBA00022898"/>
    </source>
</evidence>
<dbReference type="InterPro" id="IPR045088">
    <property type="entry name" value="ALAT1/2-like"/>
</dbReference>
<evidence type="ECO:0000313" key="13">
    <source>
        <dbReference type="Proteomes" id="UP000245942"/>
    </source>
</evidence>
<dbReference type="PANTHER" id="PTHR11751:SF29">
    <property type="entry name" value="ALANINE TRANSAMINASE"/>
    <property type="match status" value="1"/>
</dbReference>
<dbReference type="CDD" id="cd00609">
    <property type="entry name" value="AAT_like"/>
    <property type="match status" value="1"/>
</dbReference>
<keyword evidence="5" id="KW-0663">Pyridoxal phosphate</keyword>
<comment type="subunit">
    <text evidence="2">Homodimer.</text>
</comment>
<reference evidence="12 13" key="1">
    <citation type="journal article" date="2018" name="Mol. Biol. Evol.">
        <title>Broad Genomic Sampling Reveals a Smut Pathogenic Ancestry of the Fungal Clade Ustilaginomycotina.</title>
        <authorList>
            <person name="Kijpornyongpan T."/>
            <person name="Mondo S.J."/>
            <person name="Barry K."/>
            <person name="Sandor L."/>
            <person name="Lee J."/>
            <person name="Lipzen A."/>
            <person name="Pangilinan J."/>
            <person name="LaButti K."/>
            <person name="Hainaut M."/>
            <person name="Henrissat B."/>
            <person name="Grigoriev I.V."/>
            <person name="Spatafora J.W."/>
            <person name="Aime M.C."/>
        </authorList>
    </citation>
    <scope>NUCLEOTIDE SEQUENCE [LARGE SCALE GENOMIC DNA]</scope>
    <source>
        <strain evidence="12 13">MCA 4718</strain>
    </source>
</reference>
<dbReference type="InterPro" id="IPR004839">
    <property type="entry name" value="Aminotransferase_I/II_large"/>
</dbReference>
<dbReference type="AlphaFoldDB" id="A0A316UJ93"/>
<dbReference type="STRING" id="1684307.A0A316UJ93"/>
<sequence>MMFTISTSRNLARLRISTGPSPSSSSSSSSSHCLSPRNISTTVPSSTLSRSLTHRTIASSTIIPTSSSSSVLRQLRSSTPSTPLTLASTRGMASSSSSSYQKVLTKSSINPHVLNVEYAVRGALSNKANDYAGIIAEGKQKEKGLPFDSVVTANIGNPQQQPFLAQKPLTFWRQVAALTEYPALLDEEALRSHFPQDAQDRAKAILEDVGSVGAYSHSKGAASIRKHIKEYIEERDGHPSDAEMIYLTSGASGGVALLMSVLISGPEVGVMIPIPQYPLYSATLSFYNATPVRYQLDANDDWSVDVKAMGEAVDEARSKGTDVRACVIINPGNPTGSCLSVENIQDIVRMAHEKSLVLFADEVYQTNIFQPSTRPFVSFKKVLKDFGKSEKEEERSIATDVELVSFHSISKGVSGECGRRGGYFELCNISPEVESEVYKMASVNLCPSLQGQIGVDLLVRPPKEGEPSYEVYTKEVGAIHDTLKSRSVSIREAFNALPGVECNEAQGALYLFPQITLPSKAVREAEEAGQKLDLWYCFRLLDATGICCVPGSGFGKEVTTSSGESGRGDKDRFWFRTTILAKETDAFVKRFEKFHRELMKKYE</sequence>
<dbReference type="GeneID" id="37013152"/>
<evidence type="ECO:0000256" key="2">
    <source>
        <dbReference type="ARBA" id="ARBA00011738"/>
    </source>
</evidence>
<dbReference type="Gene3D" id="3.90.1150.10">
    <property type="entry name" value="Aspartate Aminotransferase, domain 1"/>
    <property type="match status" value="1"/>
</dbReference>
<keyword evidence="4 12" id="KW-0808">Transferase</keyword>
<evidence type="ECO:0000256" key="4">
    <source>
        <dbReference type="ARBA" id="ARBA00022679"/>
    </source>
</evidence>
<dbReference type="PANTHER" id="PTHR11751">
    <property type="entry name" value="ALANINE AMINOTRANSFERASE"/>
    <property type="match status" value="1"/>
</dbReference>
<keyword evidence="3" id="KW-0032">Aminotransferase</keyword>
<protein>
    <recommendedName>
        <fullName evidence="7">Glutamate pyruvate transaminase</fullName>
    </recommendedName>
    <alternativeName>
        <fullName evidence="8">Glutamic--alanine transaminase</fullName>
    </alternativeName>
    <alternativeName>
        <fullName evidence="9">Glutamic--pyruvic transaminase</fullName>
    </alternativeName>
</protein>
<proteinExistence type="inferred from homology"/>
<dbReference type="FunFam" id="1.10.287.1970:FF:000001">
    <property type="entry name" value="Alanine aminotransferase 2"/>
    <property type="match status" value="1"/>
</dbReference>
<evidence type="ECO:0000256" key="8">
    <source>
        <dbReference type="ARBA" id="ARBA00078532"/>
    </source>
</evidence>
<evidence type="ECO:0000256" key="1">
    <source>
        <dbReference type="ARBA" id="ARBA00001933"/>
    </source>
</evidence>
<organism evidence="12 13">
    <name type="scientific">Pseudomicrostroma glucosiphilum</name>
    <dbReference type="NCBI Taxonomy" id="1684307"/>
    <lineage>
        <taxon>Eukaryota</taxon>
        <taxon>Fungi</taxon>
        <taxon>Dikarya</taxon>
        <taxon>Basidiomycota</taxon>
        <taxon>Ustilaginomycotina</taxon>
        <taxon>Exobasidiomycetes</taxon>
        <taxon>Microstromatales</taxon>
        <taxon>Microstromatales incertae sedis</taxon>
        <taxon>Pseudomicrostroma</taxon>
    </lineage>
</organism>
<feature type="region of interest" description="Disordered" evidence="10">
    <location>
        <begin position="69"/>
        <end position="92"/>
    </location>
</feature>
<evidence type="ECO:0000256" key="7">
    <source>
        <dbReference type="ARBA" id="ARBA00077894"/>
    </source>
</evidence>
<dbReference type="RefSeq" id="XP_025351173.1">
    <property type="nucleotide sequence ID" value="XM_025491418.1"/>
</dbReference>
<feature type="domain" description="Aminotransferase class I/classII large" evidence="11">
    <location>
        <begin position="202"/>
        <end position="584"/>
    </location>
</feature>
<dbReference type="SUPFAM" id="SSF53383">
    <property type="entry name" value="PLP-dependent transferases"/>
    <property type="match status" value="1"/>
</dbReference>